<dbReference type="Pfam" id="PF13671">
    <property type="entry name" value="AAA_33"/>
    <property type="match status" value="1"/>
</dbReference>
<feature type="domain" description="Swiss Army Knife protein DSP-PTPase phosphatase" evidence="4">
    <location>
        <begin position="220"/>
        <end position="299"/>
    </location>
</feature>
<evidence type="ECO:0008006" key="7">
    <source>
        <dbReference type="Google" id="ProtNLM"/>
    </source>
</evidence>
<accession>A0ABQ7JP20</accession>
<evidence type="ECO:0000259" key="4">
    <source>
        <dbReference type="Pfam" id="PF22784"/>
    </source>
</evidence>
<feature type="region of interest" description="Disordered" evidence="2">
    <location>
        <begin position="855"/>
        <end position="986"/>
    </location>
</feature>
<feature type="compositionally biased region" description="Acidic residues" evidence="2">
    <location>
        <begin position="318"/>
        <end position="338"/>
    </location>
</feature>
<dbReference type="InterPro" id="IPR021122">
    <property type="entry name" value="RNA_ligase_dom_REL/Rnl2"/>
</dbReference>
<feature type="compositionally biased region" description="Acidic residues" evidence="2">
    <location>
        <begin position="917"/>
        <end position="953"/>
    </location>
</feature>
<dbReference type="PANTHER" id="PTHR43883">
    <property type="entry name" value="SLR0207 PROTEIN"/>
    <property type="match status" value="1"/>
</dbReference>
<reference evidence="5 6" key="1">
    <citation type="journal article" date="2020" name="Fungal Divers.">
        <title>Resolving the Mortierellaceae phylogeny through synthesis of multi-gene phylogenetics and phylogenomics.</title>
        <authorList>
            <person name="Vandepol N."/>
            <person name="Liber J."/>
            <person name="Desiro A."/>
            <person name="Na H."/>
            <person name="Kennedy M."/>
            <person name="Barry K."/>
            <person name="Grigoriev I.V."/>
            <person name="Miller A.N."/>
            <person name="O'Donnell K."/>
            <person name="Stajich J.E."/>
            <person name="Bonito G."/>
        </authorList>
    </citation>
    <scope>NUCLEOTIDE SEQUENCE [LARGE SCALE GENOMIC DNA]</scope>
    <source>
        <strain evidence="5 6">AD045</strain>
    </source>
</reference>
<dbReference type="InterPro" id="IPR029021">
    <property type="entry name" value="Prot-tyrosine_phosphatase-like"/>
</dbReference>
<evidence type="ECO:0000256" key="2">
    <source>
        <dbReference type="SAM" id="MobiDB-lite"/>
    </source>
</evidence>
<feature type="region of interest" description="Disordered" evidence="2">
    <location>
        <begin position="1007"/>
        <end position="1062"/>
    </location>
</feature>
<dbReference type="Pfam" id="PF09414">
    <property type="entry name" value="RNA_ligase"/>
    <property type="match status" value="1"/>
</dbReference>
<name>A0ABQ7JP20_9FUNG</name>
<dbReference type="InterPro" id="IPR027417">
    <property type="entry name" value="P-loop_NTPase"/>
</dbReference>
<feature type="compositionally biased region" description="Acidic residues" evidence="2">
    <location>
        <begin position="577"/>
        <end position="588"/>
    </location>
</feature>
<dbReference type="InterPro" id="IPR052732">
    <property type="entry name" value="Cell-binding_unc_protein"/>
</dbReference>
<protein>
    <recommendedName>
        <fullName evidence="7">RNA ligase domain-containing protein</fullName>
    </recommendedName>
</protein>
<evidence type="ECO:0000313" key="5">
    <source>
        <dbReference type="EMBL" id="KAG0282266.1"/>
    </source>
</evidence>
<keyword evidence="1" id="KW-0378">Hydrolase</keyword>
<feature type="region of interest" description="Disordered" evidence="2">
    <location>
        <begin position="1206"/>
        <end position="1255"/>
    </location>
</feature>
<organism evidence="5 6">
    <name type="scientific">Linnemannia gamsii</name>
    <dbReference type="NCBI Taxonomy" id="64522"/>
    <lineage>
        <taxon>Eukaryota</taxon>
        <taxon>Fungi</taxon>
        <taxon>Fungi incertae sedis</taxon>
        <taxon>Mucoromycota</taxon>
        <taxon>Mortierellomycotina</taxon>
        <taxon>Mortierellomycetes</taxon>
        <taxon>Mortierellales</taxon>
        <taxon>Mortierellaceae</taxon>
        <taxon>Linnemannia</taxon>
    </lineage>
</organism>
<dbReference type="Gene3D" id="3.40.50.300">
    <property type="entry name" value="P-loop containing nucleotide triphosphate hydrolases"/>
    <property type="match status" value="1"/>
</dbReference>
<feature type="compositionally biased region" description="Basic and acidic residues" evidence="2">
    <location>
        <begin position="550"/>
        <end position="565"/>
    </location>
</feature>
<feature type="compositionally biased region" description="Polar residues" evidence="2">
    <location>
        <begin position="977"/>
        <end position="986"/>
    </location>
</feature>
<dbReference type="SUPFAM" id="SSF56091">
    <property type="entry name" value="DNA ligase/mRNA capping enzyme, catalytic domain"/>
    <property type="match status" value="2"/>
</dbReference>
<feature type="compositionally biased region" description="Basic and acidic residues" evidence="2">
    <location>
        <begin position="963"/>
        <end position="976"/>
    </location>
</feature>
<dbReference type="SUPFAM" id="SSF52799">
    <property type="entry name" value="(Phosphotyrosine protein) phosphatases II"/>
    <property type="match status" value="1"/>
</dbReference>
<feature type="region of interest" description="Disordered" evidence="2">
    <location>
        <begin position="316"/>
        <end position="354"/>
    </location>
</feature>
<dbReference type="EMBL" id="JAAAIM010001095">
    <property type="protein sequence ID" value="KAG0282266.1"/>
    <property type="molecule type" value="Genomic_DNA"/>
</dbReference>
<dbReference type="InterPro" id="IPR057023">
    <property type="entry name" value="PTP-SAK"/>
</dbReference>
<dbReference type="Proteomes" id="UP001194696">
    <property type="component" value="Unassembled WGS sequence"/>
</dbReference>
<dbReference type="Pfam" id="PF22784">
    <property type="entry name" value="PTP-SAK"/>
    <property type="match status" value="2"/>
</dbReference>
<feature type="compositionally biased region" description="Basic residues" evidence="2">
    <location>
        <begin position="592"/>
        <end position="605"/>
    </location>
</feature>
<feature type="domain" description="Swiss Army Knife protein DSP-PTPase phosphatase" evidence="4">
    <location>
        <begin position="349"/>
        <end position="384"/>
    </location>
</feature>
<proteinExistence type="predicted"/>
<evidence type="ECO:0000259" key="3">
    <source>
        <dbReference type="Pfam" id="PF09414"/>
    </source>
</evidence>
<sequence>MSDNQDSSSLSMDLILARATAAFKDADFFEASVLFWSTLLDAALLETESPDSLMALANGLDLEQELGLDVQAEDPIDLVFPLTNNDNQSQQESMTIDEDTITPLQTYVLTALCYLSRHINIRLDLLPSGQDTLTSLGPPQRFYGSLASGQKHLYHQLLAIVFATLSSILTSQRAAVSHDVQEKETFDEQLMVQQSTLLGNQVSSTWQTILPQKRTPHSMPRFFSFLDPSSSTVAGCSIPRNELDIDALEQAGFRLVITLIRESPLSASWFHREDRTPKRIQNAFVPIENRKAPTFPEVFEVLMGWCLRAGDAATTEAQDADDSGSDNDSNDAESEENGETSIRGLASPSHQRATMIHCGGGKGRAGIVLAAHLIRFGLIGHETRGYCAACVREDNVHHYDLDQFKKGLGDQTTAASTLPTPCHSIADDHDEDELADGDEDDHLEKTHFQRVDSSIFRVVKRADCLNRYQPMMSAKDAIAHLREIRPGSIESVEQEKALKAYGDWLWKRSSSKAVRSKARASVHATAAEDTDAIPSTTATDEPTSSMGGSERPKNNKKDKKKDSGIKSHQHQPPLTGEGDEGDDFSDDDFGGKGRKSGKKGKKNSRKLPQEEPRTFTPPPADKIIKVPGSHHHQHHLVVQHNMRARQLQRGQKSKKNNGGNGKQPKERPSYQVSGSPLVSAPKLIILAGLPGSGKSQLVTTLLQEFPEHFVRISQDELGSRAVCERLLAQSMRHQQQSLAVRGPKKALPMTIFVDRCNATMAERKEWYEVAFQPDDVAMVWFSQGVDACIARVDSREGHPTVAQGMGSKVVRSFAKSFEFPNLGKEGSWCKTLIEIGDDEGSDRLSSVLRGFAKEIQGSSARSTPAGEHTPIKARPAFIPTRVLQRKSNGGKSAGDFKSGSSSPVSKLPASGGMAMVEEGEEEEDEEDDESEDDDQEHSQDDEDAEDTDDDTGSGDDANSGASRKADKASTAEKSDSTAEQAPAPTSTVSITKALQFASLTGYRPVVKKPAKGNWKGTVSSTTTGADDADKQPTTDPGSPKGVSFATPLSSFDRPLQKFPRTPHLFDPLTIQQSWKQGTDCLQTTTVPGTQDSGSTIGRSAAISRSDLLLPPSALHQVFAPKPRQVLTVEEKMDGANIGFSVLHFKTMNGFAGVSGSGPPPKVRVQNRNHFVHPDDHWQFKKLGGWLERHREDILYLCEGRWRYDSKPGSTENGGLDSNADSGGDGDGDGDDETKSVVIEDEGDQDWEDEEDDDDQNEYVDENKVLQDGMAPYVLYGEWLYAKHSVQYTGLRSWFIPFDLFDVKTGTFVSRAVFRRAVSKTRLVANPAIEVPEGIYGDVDKTLAWTLEKLHSRSSLMRESEKEGGEIKVKKDRVEGLYFRIDQGDRLLMRSKVVRSDFIAGEERWGTKEQVANQMDIPLYSEYDDQ</sequence>
<comment type="caution">
    <text evidence="5">The sequence shown here is derived from an EMBL/GenBank/DDBJ whole genome shotgun (WGS) entry which is preliminary data.</text>
</comment>
<gene>
    <name evidence="5" type="ORF">BGZ96_000643</name>
</gene>
<dbReference type="SUPFAM" id="SSF52540">
    <property type="entry name" value="P-loop containing nucleoside triphosphate hydrolases"/>
    <property type="match status" value="1"/>
</dbReference>
<feature type="compositionally biased region" description="Polar residues" evidence="2">
    <location>
        <begin position="533"/>
        <end position="547"/>
    </location>
</feature>
<evidence type="ECO:0000256" key="1">
    <source>
        <dbReference type="ARBA" id="ARBA00022801"/>
    </source>
</evidence>
<feature type="compositionally biased region" description="Basic residues" evidence="2">
    <location>
        <begin position="628"/>
        <end position="637"/>
    </location>
</feature>
<feature type="region of interest" description="Disordered" evidence="2">
    <location>
        <begin position="512"/>
        <end position="674"/>
    </location>
</feature>
<dbReference type="Gene3D" id="3.90.190.10">
    <property type="entry name" value="Protein tyrosine phosphatase superfamily"/>
    <property type="match status" value="1"/>
</dbReference>
<dbReference type="PANTHER" id="PTHR43883:SF1">
    <property type="entry name" value="GLUCONOKINASE"/>
    <property type="match status" value="1"/>
</dbReference>
<keyword evidence="6" id="KW-1185">Reference proteome</keyword>
<feature type="compositionally biased region" description="Acidic residues" evidence="2">
    <location>
        <begin position="1238"/>
        <end position="1255"/>
    </location>
</feature>
<feature type="compositionally biased region" description="Low complexity" evidence="2">
    <location>
        <begin position="1212"/>
        <end position="1221"/>
    </location>
</feature>
<feature type="domain" description="RNA ligase" evidence="3">
    <location>
        <begin position="1265"/>
        <end position="1383"/>
    </location>
</feature>
<evidence type="ECO:0000313" key="6">
    <source>
        <dbReference type="Proteomes" id="UP001194696"/>
    </source>
</evidence>